<dbReference type="VEuPathDB" id="CryptoDB:ChTU502y2012_295g0540"/>
<dbReference type="OrthoDB" id="336495at2759"/>
<reference evidence="1" key="2">
    <citation type="submission" date="2015-08" db="EMBL/GenBank/DDBJ databases">
        <authorList>
            <person name="Babu N.S."/>
            <person name="Beckwith C.J."/>
            <person name="Beseler K.G."/>
            <person name="Brison A."/>
            <person name="Carone J.V."/>
            <person name="Caskin T.P."/>
            <person name="Diamond M."/>
            <person name="Durham M.E."/>
            <person name="Foxe J.M."/>
            <person name="Go M."/>
            <person name="Henderson B.A."/>
            <person name="Jones I.B."/>
            <person name="McGettigan J.A."/>
            <person name="Micheletti S.J."/>
            <person name="Nasrallah M.E."/>
            <person name="Ortiz D."/>
            <person name="Piller C.R."/>
            <person name="Privatt S.R."/>
            <person name="Schneider S.L."/>
            <person name="Sharp S."/>
            <person name="Smith T.C."/>
            <person name="Stanton J.D."/>
            <person name="Ullery H.E."/>
            <person name="Wilson R.J."/>
            <person name="Serrano M.G."/>
            <person name="Buck G."/>
            <person name="Lee V."/>
            <person name="Wang Y."/>
            <person name="Carvalho R."/>
            <person name="Voegtly L."/>
            <person name="Shi R."/>
            <person name="Duckworth R."/>
            <person name="Johnson A."/>
            <person name="Loviza R."/>
            <person name="Walstead R."/>
            <person name="Shah Z."/>
            <person name="Kiflezghi M."/>
            <person name="Wade K."/>
            <person name="Ball S.L."/>
            <person name="Bradley K.W."/>
            <person name="Asai D.J."/>
            <person name="Bowman C.A."/>
            <person name="Russell D.A."/>
            <person name="Pope W.H."/>
            <person name="Jacobs-Sera D."/>
            <person name="Hendrix R.W."/>
            <person name="Hatfull G.F."/>
        </authorList>
    </citation>
    <scope>NUCLEOTIDE SEQUENCE [LARGE SCALE GENOMIC DNA]</scope>
</reference>
<reference evidence="2 3" key="1">
    <citation type="submission" date="2014-11" db="EMBL/GenBank/DDBJ databases">
        <title>Comparative genomic analysis of Cryptosporidium hominis reveals occurrence of genetic recombination in virulent subtypes.</title>
        <authorList>
            <person name="Guo Y."/>
            <person name="Tang K."/>
            <person name="Frace M."/>
            <person name="Li N."/>
            <person name="Roellig D.M."/>
            <person name="Sammons S."/>
            <person name="Knipe K."/>
            <person name="Rowe L."/>
            <person name="Feng Y."/>
            <person name="Xiao L."/>
        </authorList>
    </citation>
    <scope>NUCLEOTIDE SEQUENCE [LARGE SCALE GENOMIC DNA]</scope>
    <source>
        <strain evidence="2">30976</strain>
    </source>
</reference>
<dbReference type="AlphaFoldDB" id="A0A0S4TE80"/>
<dbReference type="Gene3D" id="2.40.50.140">
    <property type="entry name" value="Nucleic acid-binding proteins"/>
    <property type="match status" value="1"/>
</dbReference>
<evidence type="ECO:0000313" key="3">
    <source>
        <dbReference type="Proteomes" id="UP001429100"/>
    </source>
</evidence>
<sequence length="626" mass="71922">MEKGTKVRNRTISSSNFSSNGYLVSVTSVFNVPKNDNINLDSKTNQSEHFKIIAQLTNSNRLYKISPVTKTLSENQNQIIYFDISLYNEWSTACSFVNTGDVIEIFGGYVSKNKNSITYEFSVSKRNSSMVVWRSGFEHIPAVLTHAAVLCSKGNIYLPAWARIYNDRTKLEPTEIGMNNQNSSSVIESLDFNGSFEQFNCITNNLDYKKSNEIYHSILKKRKASSAYKNVPQTIQYSYIDRLSDIIPKVSVNLYGVVLEVGNNPIKRCGSRTSQIFLNVTLIDPSVIELVPMDSYSISILDELLSGIYNYKNRPRLNPNFPTISLEIATEGDANTLPIINFGDIIRVHRVEPTISKQKYIDLPCNVKNTSIRVWSIHDLDIESIYSKYSSDEEIFDSQDCYFTVENAIKVGGNQQRTTFTKDDSLRLLKLQRWFYELFHDFPFFSISPYTKTLKYLSNSSENHNRQFGDIIVFIHDICILSDFFKKPTSENNKFQIEKKLPKQENLCFIVTEHKQCERINLDSLMKNNYDQVFVVYVSENHNFGLRDYFINNKKPLSYGDWIRIKNVSILGTDYFTHINGELVGPFTVIDTNRSRITRLPFWSGDVKLNSSRISPISKSKALQTH</sequence>
<dbReference type="VEuPathDB" id="CryptoDB:GY17_00001734"/>
<dbReference type="EMBL" id="JTAI01000020">
    <property type="protein sequence ID" value="PPS96257.1"/>
    <property type="molecule type" value="Genomic_DNA"/>
</dbReference>
<dbReference type="VEuPathDB" id="CryptoDB:CHUDEA4_2650"/>
<dbReference type="SUPFAM" id="SSF50249">
    <property type="entry name" value="Nucleic acid-binding proteins"/>
    <property type="match status" value="1"/>
</dbReference>
<dbReference type="InterPro" id="IPR012340">
    <property type="entry name" value="NA-bd_OB-fold"/>
</dbReference>
<dbReference type="Proteomes" id="UP001429100">
    <property type="component" value="Unassembled WGS sequence"/>
</dbReference>
<keyword evidence="3" id="KW-1185">Reference proteome</keyword>
<reference evidence="2 3" key="3">
    <citation type="submission" date="2017-10" db="EMBL/GenBank/DDBJ databases">
        <title>Consistent, comparative and evidence-based genome annotation and re-annotation for the closely-related species, Cryptosporidium parvum, C. hominis and C. tyzzeri.</title>
        <authorList>
            <person name="Baptista R.P."/>
            <person name="Li Y."/>
            <person name="Sateriale A."/>
            <person name="Striepen B."/>
            <person name="Kissinger J.C."/>
        </authorList>
    </citation>
    <scope>NUCLEOTIDE SEQUENCE [LARGE SCALE GENOMIC DNA]</scope>
    <source>
        <strain evidence="2">30976</strain>
    </source>
</reference>
<dbReference type="EMBL" id="LN877950">
    <property type="protein sequence ID" value="CUV05667.1"/>
    <property type="molecule type" value="Genomic_DNA"/>
</dbReference>
<organism evidence="1">
    <name type="scientific">Cryptosporidium hominis</name>
    <dbReference type="NCBI Taxonomy" id="237895"/>
    <lineage>
        <taxon>Eukaryota</taxon>
        <taxon>Sar</taxon>
        <taxon>Alveolata</taxon>
        <taxon>Apicomplexa</taxon>
        <taxon>Conoidasida</taxon>
        <taxon>Coccidia</taxon>
        <taxon>Eucoccidiorida</taxon>
        <taxon>Eimeriorina</taxon>
        <taxon>Cryptosporidiidae</taxon>
        <taxon>Cryptosporidium</taxon>
    </lineage>
</organism>
<dbReference type="Proteomes" id="UP000199752">
    <property type="component" value="Chromosome 4"/>
</dbReference>
<evidence type="ECO:0000313" key="2">
    <source>
        <dbReference type="EMBL" id="PPS96257.1"/>
    </source>
</evidence>
<protein>
    <submittedName>
        <fullName evidence="2">Nucleic acid-binding OB-fold-containing protein</fullName>
    </submittedName>
</protein>
<dbReference type="VEuPathDB" id="CryptoDB:Chro.40297"/>
<gene>
    <name evidence="1" type="ORF">CHUDEA4_2650</name>
    <name evidence="2" type="ORF">GY17_00001734</name>
</gene>
<proteinExistence type="predicted"/>
<name>A0A0S4TE80_CRYHO</name>
<accession>A0A0S4TE80</accession>
<evidence type="ECO:0000313" key="1">
    <source>
        <dbReference type="EMBL" id="CUV05667.1"/>
    </source>
</evidence>